<dbReference type="InterPro" id="IPR051678">
    <property type="entry name" value="AGP_Transferase"/>
</dbReference>
<gene>
    <name evidence="3" type="ORF">HRG_06615</name>
</gene>
<proteinExistence type="predicted"/>
<sequence length="539" mass="61049">MDVIVRTSRTAVPLFLGLRARESAGLDSPDNLPSTLLSTPASQDKEDDAATDGQVSSAQIEQEASIFFPLTEEQVEAKNSAFIDSIDKDAVCHVASKHCGGGACSIIDENQGSFNICFFVRFESNEKTWVLRIPIVPMVRDTWGKLLSEVTTMRYIESNTTIRIPRVHAYGEDDTLVKGASTPFMIMEFIPGRQLDIDTWMHTTESQRKNLYIDLINVFGQLRKLEFSAAGSLMPNPIDEANPILGPFLSITDNGVEGSFATLATPRVFISTAQFADYHCNFLSETIQQPVQEPSFNQTKIEQFALDSLLKEIPKCIDLKEPSPSFVLAHPDLRCGNILIDDDFHILAIIDWEFSGTIPLQLFTPPPWIMGHDPATLLFCTGVPRRDIFPEFRTLLMEMRNSSSACTQLCQDWGLQDEAVQHQFVQKVSPIMEIFRHPSKLQNIYQMSIFERVYGSKACRETVVNDFFEKDENQALAQRAELQMRNSERYTEYLVKHGLFVEDHRAQKIRELIEMTNKTLEQVRLSSQARRAQDPDLYS</sequence>
<dbReference type="Pfam" id="PF01636">
    <property type="entry name" value="APH"/>
    <property type="match status" value="1"/>
</dbReference>
<evidence type="ECO:0000259" key="2">
    <source>
        <dbReference type="Pfam" id="PF01636"/>
    </source>
</evidence>
<dbReference type="InterPro" id="IPR002575">
    <property type="entry name" value="Aminoglycoside_PTrfase"/>
</dbReference>
<feature type="region of interest" description="Disordered" evidence="1">
    <location>
        <begin position="25"/>
        <end position="55"/>
    </location>
</feature>
<dbReference type="RefSeq" id="XP_044720026.1">
    <property type="nucleotide sequence ID" value="XM_044865086.1"/>
</dbReference>
<keyword evidence="4" id="KW-1185">Reference proteome</keyword>
<feature type="compositionally biased region" description="Polar residues" evidence="1">
    <location>
        <begin position="31"/>
        <end position="42"/>
    </location>
</feature>
<dbReference type="PANTHER" id="PTHR21310:SF15">
    <property type="entry name" value="AMINOGLYCOSIDE PHOSPHOTRANSFERASE DOMAIN-CONTAINING PROTEIN"/>
    <property type="match status" value="1"/>
</dbReference>
<accession>A0A9P8MUQ2</accession>
<dbReference type="PANTHER" id="PTHR21310">
    <property type="entry name" value="AMINOGLYCOSIDE PHOSPHOTRANSFERASE-RELATED-RELATED"/>
    <property type="match status" value="1"/>
</dbReference>
<dbReference type="Gene3D" id="3.30.200.20">
    <property type="entry name" value="Phosphorylase Kinase, domain 1"/>
    <property type="match status" value="1"/>
</dbReference>
<dbReference type="AlphaFoldDB" id="A0A9P8MUQ2"/>
<evidence type="ECO:0000313" key="3">
    <source>
        <dbReference type="EMBL" id="KAH0962513.1"/>
    </source>
</evidence>
<protein>
    <submittedName>
        <fullName evidence="3">Phosphotransferase enzyme family domain-containing protein</fullName>
    </submittedName>
</protein>
<evidence type="ECO:0000313" key="4">
    <source>
        <dbReference type="Proteomes" id="UP000824596"/>
    </source>
</evidence>
<dbReference type="InterPro" id="IPR011009">
    <property type="entry name" value="Kinase-like_dom_sf"/>
</dbReference>
<dbReference type="OrthoDB" id="10003767at2759"/>
<organism evidence="3 4">
    <name type="scientific">Hirsutella rhossiliensis</name>
    <dbReference type="NCBI Taxonomy" id="111463"/>
    <lineage>
        <taxon>Eukaryota</taxon>
        <taxon>Fungi</taxon>
        <taxon>Dikarya</taxon>
        <taxon>Ascomycota</taxon>
        <taxon>Pezizomycotina</taxon>
        <taxon>Sordariomycetes</taxon>
        <taxon>Hypocreomycetidae</taxon>
        <taxon>Hypocreales</taxon>
        <taxon>Ophiocordycipitaceae</taxon>
        <taxon>Hirsutella</taxon>
    </lineage>
</organism>
<evidence type="ECO:0000256" key="1">
    <source>
        <dbReference type="SAM" id="MobiDB-lite"/>
    </source>
</evidence>
<dbReference type="SUPFAM" id="SSF56112">
    <property type="entry name" value="Protein kinase-like (PK-like)"/>
    <property type="match status" value="1"/>
</dbReference>
<dbReference type="Gene3D" id="3.90.1200.10">
    <property type="match status" value="1"/>
</dbReference>
<name>A0A9P8MUQ2_9HYPO</name>
<comment type="caution">
    <text evidence="3">The sequence shown here is derived from an EMBL/GenBank/DDBJ whole genome shotgun (WGS) entry which is preliminary data.</text>
</comment>
<reference evidence="3" key="1">
    <citation type="submission" date="2021-09" db="EMBL/GenBank/DDBJ databases">
        <title>A high-quality genome of the endoparasitic fungus Hirsutella rhossiliensis with a comparison of Hirsutella genomes reveals transposable elements contributing to genome size variation.</title>
        <authorList>
            <person name="Lin R."/>
            <person name="Jiao Y."/>
            <person name="Sun X."/>
            <person name="Ling J."/>
            <person name="Xie B."/>
            <person name="Cheng X."/>
        </authorList>
    </citation>
    <scope>NUCLEOTIDE SEQUENCE</scope>
    <source>
        <strain evidence="3">HR02</strain>
    </source>
</reference>
<dbReference type="EMBL" id="JAIZPD010000006">
    <property type="protein sequence ID" value="KAH0962513.1"/>
    <property type="molecule type" value="Genomic_DNA"/>
</dbReference>
<dbReference type="Proteomes" id="UP000824596">
    <property type="component" value="Unassembled WGS sequence"/>
</dbReference>
<dbReference type="GeneID" id="68355744"/>
<feature type="domain" description="Aminoglycoside phosphotransferase" evidence="2">
    <location>
        <begin position="123"/>
        <end position="359"/>
    </location>
</feature>